<dbReference type="AlphaFoldDB" id="A0A1I6IL17"/>
<dbReference type="Proteomes" id="UP000199659">
    <property type="component" value="Unassembled WGS sequence"/>
</dbReference>
<dbReference type="InterPro" id="IPR013325">
    <property type="entry name" value="RNA_pol_sigma_r2"/>
</dbReference>
<organism evidence="2 3">
    <name type="scientific">Anaeromicropila populeti</name>
    <dbReference type="NCBI Taxonomy" id="37658"/>
    <lineage>
        <taxon>Bacteria</taxon>
        <taxon>Bacillati</taxon>
        <taxon>Bacillota</taxon>
        <taxon>Clostridia</taxon>
        <taxon>Lachnospirales</taxon>
        <taxon>Lachnospiraceae</taxon>
        <taxon>Anaeromicropila</taxon>
    </lineage>
</organism>
<accession>A0A1I6IL17</accession>
<dbReference type="GO" id="GO:0000428">
    <property type="term" value="C:DNA-directed RNA polymerase complex"/>
    <property type="evidence" value="ECO:0007669"/>
    <property type="project" value="UniProtKB-KW"/>
</dbReference>
<evidence type="ECO:0000256" key="1">
    <source>
        <dbReference type="SAM" id="Phobius"/>
    </source>
</evidence>
<protein>
    <submittedName>
        <fullName evidence="2">DNA-directed RNA polymerase specialized sigma subunit, sigma24 family</fullName>
    </submittedName>
</protein>
<keyword evidence="2" id="KW-0240">DNA-directed RNA polymerase</keyword>
<keyword evidence="1" id="KW-0472">Membrane</keyword>
<dbReference type="InterPro" id="IPR013324">
    <property type="entry name" value="RNA_pol_sigma_r3/r4-like"/>
</dbReference>
<dbReference type="SUPFAM" id="SSF88946">
    <property type="entry name" value="Sigma2 domain of RNA polymerase sigma factors"/>
    <property type="match status" value="1"/>
</dbReference>
<dbReference type="RefSeq" id="WP_092559471.1">
    <property type="nucleotide sequence ID" value="NZ_FOYZ01000003.1"/>
</dbReference>
<dbReference type="SUPFAM" id="SSF88659">
    <property type="entry name" value="Sigma3 and sigma4 domains of RNA polymerase sigma factors"/>
    <property type="match status" value="1"/>
</dbReference>
<evidence type="ECO:0000313" key="2">
    <source>
        <dbReference type="EMBL" id="SFR67393.1"/>
    </source>
</evidence>
<sequence length="430" mass="50508">MSNQFDLDGSIQYAVNNYSKYLLKVAFIYTKNAMDSERIVREVFLSYLNKRPLFENSRHEKIWLTQITIQKSKFFLLTHFFIRPNIFSSFGNSLSKEEGFLLDTFFQLKAFYRILLHLYYSEKSSTEDLAGIFGLRTDTIEKLLTHSMQTLKTQFGEIEIEVSTFVHIQDCIRFTKKYSQTTLSYLADAIAYNAAAKKQFSFKKRLIIFSSLFIIFFGCSIFLYKKHNKERPSDIILINSSANVKVFYLSDDEKIYDEDYMSDSSLHWLSETDIFTRYNTSILKGYIQDIQNIEIVMGRGNSFYKAIATIRVDKVYRGKETVGSPIRILLNFPIQSSSDEKNIFSQLREGYEGIFMPVKFDDNDYRKENQATLYMRDLAEYYFIDSHFLFFQTDTELVYIDSVFSIDGEPSSLDEIEAYILKMLKNIKYN</sequence>
<keyword evidence="3" id="KW-1185">Reference proteome</keyword>
<dbReference type="GO" id="GO:0003700">
    <property type="term" value="F:DNA-binding transcription factor activity"/>
    <property type="evidence" value="ECO:0007669"/>
    <property type="project" value="InterPro"/>
</dbReference>
<feature type="transmembrane region" description="Helical" evidence="1">
    <location>
        <begin position="206"/>
        <end position="224"/>
    </location>
</feature>
<gene>
    <name evidence="2" type="ORF">SAMN05661086_00857</name>
</gene>
<name>A0A1I6IL17_9FIRM</name>
<keyword evidence="2" id="KW-0804">Transcription</keyword>
<dbReference type="STRING" id="37658.SAMN05661086_00857"/>
<keyword evidence="1" id="KW-0812">Transmembrane</keyword>
<proteinExistence type="predicted"/>
<reference evidence="2 3" key="1">
    <citation type="submission" date="2016-10" db="EMBL/GenBank/DDBJ databases">
        <authorList>
            <person name="de Groot N.N."/>
        </authorList>
    </citation>
    <scope>NUCLEOTIDE SEQUENCE [LARGE SCALE GENOMIC DNA]</scope>
    <source>
        <strain evidence="2 3">743A</strain>
    </source>
</reference>
<dbReference type="EMBL" id="FOYZ01000003">
    <property type="protein sequence ID" value="SFR67393.1"/>
    <property type="molecule type" value="Genomic_DNA"/>
</dbReference>
<dbReference type="OrthoDB" id="9795666at2"/>
<evidence type="ECO:0000313" key="3">
    <source>
        <dbReference type="Proteomes" id="UP000199659"/>
    </source>
</evidence>
<keyword evidence="1" id="KW-1133">Transmembrane helix</keyword>
<dbReference type="GO" id="GO:0006352">
    <property type="term" value="P:DNA-templated transcription initiation"/>
    <property type="evidence" value="ECO:0007669"/>
    <property type="project" value="InterPro"/>
</dbReference>